<name>A0A645GFX5_9ZZZZ</name>
<comment type="caution">
    <text evidence="1">The sequence shown here is derived from an EMBL/GenBank/DDBJ whole genome shotgun (WGS) entry which is preliminary data.</text>
</comment>
<sequence length="86" mass="9836">MVFEIGGMGRFELELFCRGQEIDLSLFCPPAYASLYQAQVEELRACVGQTGYHFGEINVQRLERPRSLMDVFRSLPYKRTGVDVTV</sequence>
<evidence type="ECO:0000313" key="1">
    <source>
        <dbReference type="EMBL" id="MPN25020.1"/>
    </source>
</evidence>
<gene>
    <name evidence="1" type="ORF">SDC9_172427</name>
</gene>
<protein>
    <submittedName>
        <fullName evidence="1">Uncharacterized protein</fullName>
    </submittedName>
</protein>
<accession>A0A645GFX5</accession>
<dbReference type="EMBL" id="VSSQ01074049">
    <property type="protein sequence ID" value="MPN25020.1"/>
    <property type="molecule type" value="Genomic_DNA"/>
</dbReference>
<reference evidence="1" key="1">
    <citation type="submission" date="2019-08" db="EMBL/GenBank/DDBJ databases">
        <authorList>
            <person name="Kucharzyk K."/>
            <person name="Murdoch R.W."/>
            <person name="Higgins S."/>
            <person name="Loffler F."/>
        </authorList>
    </citation>
    <scope>NUCLEOTIDE SEQUENCE</scope>
</reference>
<proteinExistence type="predicted"/>
<organism evidence="1">
    <name type="scientific">bioreactor metagenome</name>
    <dbReference type="NCBI Taxonomy" id="1076179"/>
    <lineage>
        <taxon>unclassified sequences</taxon>
        <taxon>metagenomes</taxon>
        <taxon>ecological metagenomes</taxon>
    </lineage>
</organism>
<dbReference type="AlphaFoldDB" id="A0A645GFX5"/>